<evidence type="ECO:0000259" key="2">
    <source>
        <dbReference type="Pfam" id="PF01431"/>
    </source>
</evidence>
<dbReference type="EnsemblMetazoa" id="CJA12542b.1">
    <property type="protein sequence ID" value="CJA12542b.1"/>
    <property type="gene ID" value="WBGene00131746"/>
</dbReference>
<dbReference type="InterPro" id="IPR024079">
    <property type="entry name" value="MetalloPept_cat_dom_sf"/>
</dbReference>
<dbReference type="GO" id="GO:0016485">
    <property type="term" value="P:protein processing"/>
    <property type="evidence" value="ECO:0007669"/>
    <property type="project" value="TreeGrafter"/>
</dbReference>
<accession>A0A8R1HZ00</accession>
<dbReference type="OMA" id="HCELYGS"/>
<dbReference type="Pfam" id="PF01431">
    <property type="entry name" value="Peptidase_M13"/>
    <property type="match status" value="1"/>
</dbReference>
<reference evidence="3" key="2">
    <citation type="submission" date="2022-06" db="UniProtKB">
        <authorList>
            <consortium name="EnsemblMetazoa"/>
        </authorList>
    </citation>
    <scope>IDENTIFICATION</scope>
    <source>
        <strain evidence="3">DF5081</strain>
    </source>
</reference>
<dbReference type="InterPro" id="IPR018497">
    <property type="entry name" value="Peptidase_M13_C"/>
</dbReference>
<evidence type="ECO:0000256" key="1">
    <source>
        <dbReference type="SAM" id="SignalP"/>
    </source>
</evidence>
<feature type="signal peptide" evidence="1">
    <location>
        <begin position="1"/>
        <end position="16"/>
    </location>
</feature>
<dbReference type="PANTHER" id="PTHR11733:SF233">
    <property type="entry name" value="PEPTIDASE M13 C-TERMINAL DOMAIN-CONTAINING PROTEIN"/>
    <property type="match status" value="1"/>
</dbReference>
<dbReference type="Gene3D" id="1.10.1380.10">
    <property type="entry name" value="Neutral endopeptidase , domain2"/>
    <property type="match status" value="1"/>
</dbReference>
<dbReference type="PANTHER" id="PTHR11733">
    <property type="entry name" value="ZINC METALLOPROTEASE FAMILY M13 NEPRILYSIN-RELATED"/>
    <property type="match status" value="1"/>
</dbReference>
<dbReference type="SUPFAM" id="SSF55486">
    <property type="entry name" value="Metalloproteases ('zincins'), catalytic domain"/>
    <property type="match status" value="1"/>
</dbReference>
<feature type="domain" description="Peptidase M13 C-terminal" evidence="2">
    <location>
        <begin position="318"/>
        <end position="483"/>
    </location>
</feature>
<dbReference type="GO" id="GO:0005886">
    <property type="term" value="C:plasma membrane"/>
    <property type="evidence" value="ECO:0007669"/>
    <property type="project" value="TreeGrafter"/>
</dbReference>
<organism evidence="3 4">
    <name type="scientific">Caenorhabditis japonica</name>
    <dbReference type="NCBI Taxonomy" id="281687"/>
    <lineage>
        <taxon>Eukaryota</taxon>
        <taxon>Metazoa</taxon>
        <taxon>Ecdysozoa</taxon>
        <taxon>Nematoda</taxon>
        <taxon>Chromadorea</taxon>
        <taxon>Rhabditida</taxon>
        <taxon>Rhabditina</taxon>
        <taxon>Rhabditomorpha</taxon>
        <taxon>Rhabditoidea</taxon>
        <taxon>Rhabditidae</taxon>
        <taxon>Peloderinae</taxon>
        <taxon>Caenorhabditis</taxon>
    </lineage>
</organism>
<proteinExistence type="predicted"/>
<dbReference type="Proteomes" id="UP000005237">
    <property type="component" value="Unassembled WGS sequence"/>
</dbReference>
<reference evidence="4" key="1">
    <citation type="submission" date="2010-08" db="EMBL/GenBank/DDBJ databases">
        <authorList>
            <consortium name="Caenorhabditis japonica Sequencing Consortium"/>
            <person name="Wilson R.K."/>
        </authorList>
    </citation>
    <scope>NUCLEOTIDE SEQUENCE [LARGE SCALE GENOMIC DNA]</scope>
    <source>
        <strain evidence="4">DF5081</strain>
    </source>
</reference>
<dbReference type="PROSITE" id="PS51885">
    <property type="entry name" value="NEPRILYSIN"/>
    <property type="match status" value="1"/>
</dbReference>
<protein>
    <submittedName>
        <fullName evidence="3">Peptidase_M13 domain-containing protein</fullName>
    </submittedName>
</protein>
<evidence type="ECO:0000313" key="4">
    <source>
        <dbReference type="Proteomes" id="UP000005237"/>
    </source>
</evidence>
<dbReference type="InterPro" id="IPR042089">
    <property type="entry name" value="Peptidase_M13_dom_2"/>
</dbReference>
<dbReference type="Gene3D" id="3.40.390.10">
    <property type="entry name" value="Collagenase (Catalytic Domain)"/>
    <property type="match status" value="2"/>
</dbReference>
<dbReference type="GO" id="GO:0004222">
    <property type="term" value="F:metalloendopeptidase activity"/>
    <property type="evidence" value="ECO:0007669"/>
    <property type="project" value="InterPro"/>
</dbReference>
<name>A0A8R1HZ00_CAEJA</name>
<sequence length="501" mass="57378">MWAPLLFFLISSTIHAVNIPTELIKEHIKQNANFSVDPCDDFYAHVCSRRSQGMFLLKLTQLKDQIADDYMATDPNMKQFRTDTAENYKKILKNIIYSEELNALCAYNSNLFKIFAYQLVDIRRPERLNKMSCEQLIKLIRSVKPITRKYDESRDQLVQVVYNSAVNRILNNLDNKARTLFEKMRKVIAKAIMKTPWTNNNGAVELYLSALNNITFSTWRDAMVVSDNAVQQFREISESCSLLLSNHFRKNVVNAVCDVVGTGAFISTFKNPMPNIRVDPESGIFRDRLQQSNFEDKHVYISNDFLLLANTNIASDLYGSIGFSLAHEIMHTFVFDDIDRRKKAGLLPFWTNSSDCVAKQTLKTCKTFRNTTCDANMTFEEDAADITAYRIVYDFFRSQFARKTVVNGYDDLTPNQMFFYGAAVVFCSSTAMNPLPAGIERSSDPHSDMYLRVNTLMSQMDQFADAFKCKPTDKMVMNKATHCELYGRGASMTRKHHNPGV</sequence>
<dbReference type="InterPro" id="IPR000718">
    <property type="entry name" value="Peptidase_M13"/>
</dbReference>
<keyword evidence="4" id="KW-1185">Reference proteome</keyword>
<evidence type="ECO:0000313" key="3">
    <source>
        <dbReference type="EnsemblMetazoa" id="CJA12542b.1"/>
    </source>
</evidence>
<dbReference type="AlphaFoldDB" id="A0A8R1HZ00"/>
<keyword evidence="1" id="KW-0732">Signal</keyword>
<feature type="chain" id="PRO_5035946901" evidence="1">
    <location>
        <begin position="17"/>
        <end position="501"/>
    </location>
</feature>